<feature type="region of interest" description="Disordered" evidence="1">
    <location>
        <begin position="156"/>
        <end position="195"/>
    </location>
</feature>
<dbReference type="Proteomes" id="UP000299084">
    <property type="component" value="Unassembled WGS sequence"/>
</dbReference>
<sequence>MERTKVQWTRENCLANDFCKTHRQGQTRLGLTCALTRSVRAPIRGVKNPNHPPQTSFIALIKEQSAWRGRPHQWGGRTRNTRGEGTAHVGERMLSIARGPRFNPRFPIYSPAQPASRMALRTKCLGYGAVFVQLHCPLGGAPGSRSVGVLPLRGVDETPRSARTNDRMLRAPNQSVSRAPLPPKSLERSPPAPLPASDGCCSLGAPWLEAWKQDLLMTDPQRVQRVERGGRGKFHQISGEKGSNGPSQNQVLGGEIVSPVSQRTLLRTPSQEELFSGSGRVYTLFPAGDAVPSGQSSVPYGVGPPDAMGQAEPSLHLGGQDHTWPRPAHHQRHRRPGASITSLVLGTACAACPLTAPKLHFPVISQAVREIRGVSRWVWGSSLGWESEAGVAVAKGRGDVLPWWWPRPPPRLYSSEHSGVFLKSPSREGAGIGREHPSSGSAPFEVRVALSWQKLDMVPPCTSYLQGPWPMPSPLEPQPLQLCPTKASPQQAGLCTGPPGQSVGPGCFLQRTAKARCKRLFPRETGVPGKLERFLLLSNCTRSRRPRMSRQASFWCDKHLWPMRKTASKYRPRSRPLTGGLGAAVGVHLLRTVLPSSLRLADGFAPGSCPSSHSILGWWETRHPRQVLTNAVNTDAWPTAALSWPDSGSPLAFPPYWASGSDFSVYPRPQPIPPPEGDGANVVMGPPSVAEPPPVGAGRLSGSPGSPPHQGRLVCGPRSIPRPQLHRQLTLRKCCHRRVSVHLGGGKAARASRENEAPAASGRPGSQSRFPFSPGCSLRVGGAEFSSPFQGGGGQGTGNQSANRVQRSSSSSSPEPGPVVGAAWPPGTSLHRVLTLCTAELLKAAISLQPRAAVLTPPHVNKSSSITTMWGRKEKPDVPGRGSVRAAAFKHLVRRSVHPFALKVFECGALPPASPTCSTRVPSASPLRCLPGCGSQSLRSPCHLLCFGCTRLKHEESGVSCVTWRLWDICFGENSGLKSQLAGTWPLSGLGFTSDPQVGLHQTRWPWSRRPCPVHRPIGPSVVVEKTRKSWLHFAPSGRDPFLQDFLMTCLCPVAWRHVTPFINSSALALPTRQEPSIRRPLPRKKACPRRWLEGSSPSCTRSACWPWARGSRFVSFGVTAVPAWPTRCHHRDMHVNPLELGKRGSQRDTRIPTSLLTPEVPVALWRPTASLAVAGVADTQLLRGQYMLVGTAGKVIRSHCLETVLRRICRPSSGSARKRAGIDYSCLPQEQGHFLWLESEKVYPSRGLGDRHSCLLPASPNRALHSQPWTEGNCLVHTPKPIDRSPQETHGAQKLDLGPEATCFCRLRLRAPGQSPLVTLTRENELFIPYLPHVLLAYVSTPQTLFISTGCQCPLVLQMCPHVGLLHPLVTQVVLPWDTCGQDAVLGLREPSVVTQRDRQTCTWMPVAQGRKGNPAAGEFTTLGSLVQQAWKVGPRLLGRARGAARQQHTALEPDLAPGAGGRVRRLRGFPRSFFRARRAGRSWSQAVGFAAWSHELLSTPGGVS</sequence>
<proteinExistence type="predicted"/>
<dbReference type="EMBL" id="JWIN03000012">
    <property type="protein sequence ID" value="KAB1270339.1"/>
    <property type="molecule type" value="Genomic_DNA"/>
</dbReference>
<comment type="caution">
    <text evidence="2">The sequence shown here is derived from an EMBL/GenBank/DDBJ whole genome shotgun (WGS) entry which is preliminary data.</text>
</comment>
<evidence type="ECO:0000313" key="3">
    <source>
        <dbReference type="Proteomes" id="UP000299084"/>
    </source>
</evidence>
<reference evidence="2 3" key="1">
    <citation type="journal article" date="2019" name="Mol. Ecol. Resour.">
        <title>Improving Illumina assemblies with Hi-C and long reads: an example with the North African dromedary.</title>
        <authorList>
            <person name="Elbers J.P."/>
            <person name="Rogers M.F."/>
            <person name="Perelman P.L."/>
            <person name="Proskuryakova A.A."/>
            <person name="Serdyukova N.A."/>
            <person name="Johnson W.E."/>
            <person name="Horin P."/>
            <person name="Corander J."/>
            <person name="Murphy D."/>
            <person name="Burger P.A."/>
        </authorList>
    </citation>
    <scope>NUCLEOTIDE SEQUENCE [LARGE SCALE GENOMIC DNA]</scope>
    <source>
        <strain evidence="2">Drom800</strain>
        <tissue evidence="2">Blood</tissue>
    </source>
</reference>
<feature type="compositionally biased region" description="Basic and acidic residues" evidence="1">
    <location>
        <begin position="156"/>
        <end position="169"/>
    </location>
</feature>
<keyword evidence="3" id="KW-1185">Reference proteome</keyword>
<feature type="region of interest" description="Disordered" evidence="1">
    <location>
        <begin position="670"/>
        <end position="720"/>
    </location>
</feature>
<evidence type="ECO:0000256" key="1">
    <source>
        <dbReference type="SAM" id="MobiDB-lite"/>
    </source>
</evidence>
<feature type="region of interest" description="Disordered" evidence="1">
    <location>
        <begin position="743"/>
        <end position="824"/>
    </location>
</feature>
<protein>
    <submittedName>
        <fullName evidence="2">Uncharacterized protein</fullName>
    </submittedName>
</protein>
<feature type="compositionally biased region" description="Low complexity" evidence="1">
    <location>
        <begin position="808"/>
        <end position="824"/>
    </location>
</feature>
<gene>
    <name evidence="2" type="ORF">Cadr_000017566</name>
</gene>
<name>A0A5N4DH06_CAMDR</name>
<evidence type="ECO:0000313" key="2">
    <source>
        <dbReference type="EMBL" id="KAB1270339.1"/>
    </source>
</evidence>
<accession>A0A5N4DH06</accession>
<organism evidence="2 3">
    <name type="scientific">Camelus dromedarius</name>
    <name type="common">Dromedary</name>
    <name type="synonym">Arabian camel</name>
    <dbReference type="NCBI Taxonomy" id="9838"/>
    <lineage>
        <taxon>Eukaryota</taxon>
        <taxon>Metazoa</taxon>
        <taxon>Chordata</taxon>
        <taxon>Craniata</taxon>
        <taxon>Vertebrata</taxon>
        <taxon>Euteleostomi</taxon>
        <taxon>Mammalia</taxon>
        <taxon>Eutheria</taxon>
        <taxon>Laurasiatheria</taxon>
        <taxon>Artiodactyla</taxon>
        <taxon>Tylopoda</taxon>
        <taxon>Camelidae</taxon>
        <taxon>Camelus</taxon>
    </lineage>
</organism>